<evidence type="ECO:0000313" key="2">
    <source>
        <dbReference type="Proteomes" id="UP000092952"/>
    </source>
</evidence>
<sequence>MTAFAPADWLALFQAAPSMPAADTEPFGSQLEDYRLLLDRWQQALEAGAAEPARVALAALARHIDRQRPRQLRRVCSPGPWFEPLVELPVPAVAAPALPALPLPGWLAAGAGFWLALVSYRQKLDAFCLPYQGLGTRTLTRLEQARPATAITSAAGLFAHWQLCQDQVESEIVRAPSWVASSAGVAAAAAALRVAHRQCLEAALGVQLDGAGQRALSEELAAIRRQLRKLTQGA</sequence>
<dbReference type="EMBL" id="CP014671">
    <property type="protein sequence ID" value="ANX03051.1"/>
    <property type="molecule type" value="Genomic_DNA"/>
</dbReference>
<protein>
    <recommendedName>
        <fullName evidence="3">Poly(3-hydroxyalkanoate) polymerase subunit PhaE</fullName>
    </recommendedName>
</protein>
<evidence type="ECO:0008006" key="3">
    <source>
        <dbReference type="Google" id="ProtNLM"/>
    </source>
</evidence>
<dbReference type="InParanoid" id="A0A1B1YQJ9"/>
<dbReference type="KEGG" id="gbi:PG2T_01830"/>
<accession>A0A1B1YQJ9</accession>
<gene>
    <name evidence="1" type="ORF">PG2T_01830</name>
</gene>
<keyword evidence="2" id="KW-1185">Reference proteome</keyword>
<dbReference type="STRING" id="1810504.PG2T_01830"/>
<organism evidence="1 2">
    <name type="scientific">Immundisolibacter cernigliae</name>
    <dbReference type="NCBI Taxonomy" id="1810504"/>
    <lineage>
        <taxon>Bacteria</taxon>
        <taxon>Pseudomonadati</taxon>
        <taxon>Pseudomonadota</taxon>
        <taxon>Gammaproteobacteria</taxon>
        <taxon>Immundisolibacterales</taxon>
        <taxon>Immundisolibacteraceae</taxon>
        <taxon>Immundisolibacter</taxon>
    </lineage>
</organism>
<dbReference type="Proteomes" id="UP000092952">
    <property type="component" value="Chromosome"/>
</dbReference>
<name>A0A1B1YQJ9_9GAMM</name>
<reference evidence="2" key="1">
    <citation type="submission" date="2016-03" db="EMBL/GenBank/DDBJ databases">
        <title>Complete genome sequence of Solimmundus cernigliae, representing a novel lineage of polycyclic aromatic hydrocarbon degraders within the Gammaproteobacteria.</title>
        <authorList>
            <person name="Singleton D.R."/>
            <person name="Dickey A.N."/>
            <person name="Scholl E.H."/>
            <person name="Wright F.A."/>
            <person name="Aitken M.D."/>
        </authorList>
    </citation>
    <scope>NUCLEOTIDE SEQUENCE [LARGE SCALE GENOMIC DNA]</scope>
    <source>
        <strain evidence="2">TR3.2</strain>
    </source>
</reference>
<evidence type="ECO:0000313" key="1">
    <source>
        <dbReference type="EMBL" id="ANX03051.1"/>
    </source>
</evidence>
<dbReference type="AlphaFoldDB" id="A0A1B1YQJ9"/>
<proteinExistence type="predicted"/>